<dbReference type="OMA" id="MMVEYFE"/>
<organism evidence="9">
    <name type="scientific">Micromonas pusilla (strain CCMP1545)</name>
    <name type="common">Picoplanktonic green alga</name>
    <dbReference type="NCBI Taxonomy" id="564608"/>
    <lineage>
        <taxon>Eukaryota</taxon>
        <taxon>Viridiplantae</taxon>
        <taxon>Chlorophyta</taxon>
        <taxon>Mamiellophyceae</taxon>
        <taxon>Mamiellales</taxon>
        <taxon>Mamiellaceae</taxon>
        <taxon>Micromonas</taxon>
    </lineage>
</organism>
<evidence type="ECO:0000259" key="6">
    <source>
        <dbReference type="Pfam" id="PF10392"/>
    </source>
</evidence>
<feature type="domain" description="Conserved oligomeric Golgi complex subunit 5 N-terminal" evidence="6">
    <location>
        <begin position="26"/>
        <end position="148"/>
    </location>
</feature>
<dbReference type="PANTHER" id="PTHR13228:SF3">
    <property type="entry name" value="CONSERVED OLIGOMERIC GOLGI COMPLEX SUBUNIT 5"/>
    <property type="match status" value="1"/>
</dbReference>
<keyword evidence="4" id="KW-0472">Membrane</keyword>
<dbReference type="eggNOG" id="KOG2211">
    <property type="taxonomic scope" value="Eukaryota"/>
</dbReference>
<dbReference type="GO" id="GO:0006891">
    <property type="term" value="P:intra-Golgi vesicle-mediated transport"/>
    <property type="evidence" value="ECO:0007669"/>
    <property type="project" value="InterPro"/>
</dbReference>
<dbReference type="EMBL" id="GG663748">
    <property type="protein sequence ID" value="EEH52489.1"/>
    <property type="molecule type" value="Genomic_DNA"/>
</dbReference>
<evidence type="ECO:0000313" key="8">
    <source>
        <dbReference type="EMBL" id="EEH52489.1"/>
    </source>
</evidence>
<evidence type="ECO:0000256" key="1">
    <source>
        <dbReference type="ARBA" id="ARBA00004395"/>
    </source>
</evidence>
<dbReference type="InterPro" id="IPR048485">
    <property type="entry name" value="COG5_helical"/>
</dbReference>
<feature type="compositionally biased region" description="Gly residues" evidence="5">
    <location>
        <begin position="475"/>
        <end position="484"/>
    </location>
</feature>
<protein>
    <recommendedName>
        <fullName evidence="2">Conserved oligomeric Golgi complex subunit 5</fullName>
    </recommendedName>
</protein>
<evidence type="ECO:0000256" key="3">
    <source>
        <dbReference type="ARBA" id="ARBA00023034"/>
    </source>
</evidence>
<feature type="region of interest" description="Disordered" evidence="5">
    <location>
        <begin position="470"/>
        <end position="501"/>
    </location>
</feature>
<evidence type="ECO:0000256" key="4">
    <source>
        <dbReference type="ARBA" id="ARBA00023136"/>
    </source>
</evidence>
<evidence type="ECO:0000256" key="5">
    <source>
        <dbReference type="SAM" id="MobiDB-lite"/>
    </source>
</evidence>
<reference evidence="8 9" key="1">
    <citation type="journal article" date="2009" name="Science">
        <title>Green evolution and dynamic adaptations revealed by genomes of the marine picoeukaryotes Micromonas.</title>
        <authorList>
            <person name="Worden A.Z."/>
            <person name="Lee J.H."/>
            <person name="Mock T."/>
            <person name="Rouze P."/>
            <person name="Simmons M.P."/>
            <person name="Aerts A.L."/>
            <person name="Allen A.E."/>
            <person name="Cuvelier M.L."/>
            <person name="Derelle E."/>
            <person name="Everett M.V."/>
            <person name="Foulon E."/>
            <person name="Grimwood J."/>
            <person name="Gundlach H."/>
            <person name="Henrissat B."/>
            <person name="Napoli C."/>
            <person name="McDonald S.M."/>
            <person name="Parker M.S."/>
            <person name="Rombauts S."/>
            <person name="Salamov A."/>
            <person name="Von Dassow P."/>
            <person name="Badger J.H."/>
            <person name="Coutinho P.M."/>
            <person name="Demir E."/>
            <person name="Dubchak I."/>
            <person name="Gentemann C."/>
            <person name="Eikrem W."/>
            <person name="Gready J.E."/>
            <person name="John U."/>
            <person name="Lanier W."/>
            <person name="Lindquist E.A."/>
            <person name="Lucas S."/>
            <person name="Mayer K.F."/>
            <person name="Moreau H."/>
            <person name="Not F."/>
            <person name="Otillar R."/>
            <person name="Panaud O."/>
            <person name="Pangilinan J."/>
            <person name="Paulsen I."/>
            <person name="Piegu B."/>
            <person name="Poliakov A."/>
            <person name="Robbens S."/>
            <person name="Schmutz J."/>
            <person name="Toulza E."/>
            <person name="Wyss T."/>
            <person name="Zelensky A."/>
            <person name="Zhou K."/>
            <person name="Armbrust E.V."/>
            <person name="Bhattacharya D."/>
            <person name="Goodenough U.W."/>
            <person name="Van de Peer Y."/>
            <person name="Grigoriev I.V."/>
        </authorList>
    </citation>
    <scope>NUCLEOTIDE SEQUENCE [LARGE SCALE GENOMIC DNA]</scope>
    <source>
        <strain evidence="8 9">CCMP1545</strain>
    </source>
</reference>
<comment type="subcellular location">
    <subcellularLocation>
        <location evidence="1">Golgi apparatus membrane</location>
        <topology evidence="1">Peripheral membrane protein</topology>
    </subcellularLocation>
</comment>
<dbReference type="InterPro" id="IPR019465">
    <property type="entry name" value="Cog5"/>
</dbReference>
<gene>
    <name evidence="8" type="ORF">MICPUCDRAFT_48896</name>
</gene>
<dbReference type="OrthoDB" id="18786at2759"/>
<dbReference type="InterPro" id="IPR049176">
    <property type="entry name" value="COG5_N"/>
</dbReference>
<dbReference type="Pfam" id="PF20649">
    <property type="entry name" value="COG5_C"/>
    <property type="match status" value="1"/>
</dbReference>
<keyword evidence="9" id="KW-1185">Reference proteome</keyword>
<dbReference type="Proteomes" id="UP000001876">
    <property type="component" value="Unassembled WGS sequence"/>
</dbReference>
<dbReference type="KEGG" id="mpp:MICPUCDRAFT_48896"/>
<dbReference type="AlphaFoldDB" id="C1N5F7"/>
<dbReference type="GO" id="GO:0017119">
    <property type="term" value="C:Golgi transport complex"/>
    <property type="evidence" value="ECO:0007669"/>
    <property type="project" value="InterPro"/>
</dbReference>
<feature type="domain" description="Conserved oligomeric Golgi complex subunit 5 helical" evidence="7">
    <location>
        <begin position="241"/>
        <end position="461"/>
    </location>
</feature>
<sequence length="933" mass="97562">MATPLPDAAPRADPLLAFQTDERLAPFLRPDFDGIAYASDVLAKGAFEETNADLSRGIAALDAALEDEVHAHYDELMGSLEGIAETEKVLDVVRGGVHALRDAVARVRGEIADPHDIVTKKTTTLENATSAADALHRAARALKLVNRLKACVTWKVSGATRTVATTEGSEPSEKDAPVNAGDLAKAAKLLSDAEDVIGRARSAGGGGDGSDPAGTTSAGPETPRGGGSGSASTTAATEVSLVGLDVLDRDAGWLREVRADVRARAAAALRRGVDATSQAEVGAALQVMYNLDELKEATDAEVSLLVMRAVDAVKDALDPRRVLIRTGSHTTAFARCAPALARKMGGGGGDRRGGRGVHPPAGHEHRWTEAFWQRLADAFLERAHECGMAAWHVQRVVAKKRDPMTHALFLDEIGAPTPCEAFVAAFAKGAGEAIQRSFATVGFAKDALLSGYPRLMDLLDALHDGLLKETDHRTGGGGGGGGSTGSTISGVPPATRRDGSDRETFARAGDAVAAAYVARVFQRLSEPVNALLSPSTLQSLHGIVRGDFAGAGATAGTSRASEDVRRFMLRIRQEIDAVGGGARPALLDKVVQCVGKALKLMATKAELAVVAAADARSFSSDAPATASQKTNAAIASTLEDVHDALAGLVPMLPTAASRRALSDALEEVARCAIEATAPVMRAATARCEDAIARLHDEDWAGGAPPGEACSTYMRELCDLLAHLRREHLKGGLGTAKGKSVGCAAAVGGANPCGDPDRRPSPSTVSATALATRCLDFFLRHASLVRAIGENGKLRLTKDLAELEHAVSAHLCPAEAAGASYKALRAFKPLLFSTPTRAVENVEIVENVPPAPLLLHLYSHAPRMLQAPYERAGLAPAQYSVWMDAHCDGDVWAGVKGTLDAYESRSRGGGGDAEEVIRAMRVVGAAIERGGRRR</sequence>
<evidence type="ECO:0000259" key="7">
    <source>
        <dbReference type="Pfam" id="PF20649"/>
    </source>
</evidence>
<name>C1N5F7_MICPC</name>
<evidence type="ECO:0000256" key="2">
    <source>
        <dbReference type="ARBA" id="ARBA00020974"/>
    </source>
</evidence>
<keyword evidence="3" id="KW-0333">Golgi apparatus</keyword>
<proteinExistence type="predicted"/>
<dbReference type="GO" id="GO:0000139">
    <property type="term" value="C:Golgi membrane"/>
    <property type="evidence" value="ECO:0007669"/>
    <property type="project" value="UniProtKB-SubCell"/>
</dbReference>
<dbReference type="STRING" id="564608.C1N5F7"/>
<dbReference type="RefSeq" id="XP_003063353.1">
    <property type="nucleotide sequence ID" value="XM_003063307.1"/>
</dbReference>
<accession>C1N5F7</accession>
<dbReference type="GeneID" id="9688987"/>
<dbReference type="Pfam" id="PF10392">
    <property type="entry name" value="COG5_N"/>
    <property type="match status" value="1"/>
</dbReference>
<evidence type="ECO:0000313" key="9">
    <source>
        <dbReference type="Proteomes" id="UP000001876"/>
    </source>
</evidence>
<feature type="region of interest" description="Disordered" evidence="5">
    <location>
        <begin position="199"/>
        <end position="234"/>
    </location>
</feature>
<dbReference type="PANTHER" id="PTHR13228">
    <property type="entry name" value="CONSERVED OLIGOMERIC GOLGI COMPLEX COMPONENT 5"/>
    <property type="match status" value="1"/>
</dbReference>